<proteinExistence type="predicted"/>
<reference evidence="2" key="1">
    <citation type="submission" date="2024-06" db="EMBL/GenBank/DDBJ databases">
        <title>Multi-omics analyses provide insights into the biosynthesis of the anticancer antibiotic pleurotin in Hohenbuehelia grisea.</title>
        <authorList>
            <person name="Weaver J.A."/>
            <person name="Alberti F."/>
        </authorList>
    </citation>
    <scope>NUCLEOTIDE SEQUENCE [LARGE SCALE GENOMIC DNA]</scope>
    <source>
        <strain evidence="2">T-177</strain>
    </source>
</reference>
<dbReference type="EMBL" id="JASNQZ010000007">
    <property type="protein sequence ID" value="KAL0955081.1"/>
    <property type="molecule type" value="Genomic_DNA"/>
</dbReference>
<evidence type="ECO:0008006" key="3">
    <source>
        <dbReference type="Google" id="ProtNLM"/>
    </source>
</evidence>
<dbReference type="SUPFAM" id="SSF63829">
    <property type="entry name" value="Calcium-dependent phosphotriesterase"/>
    <property type="match status" value="1"/>
</dbReference>
<dbReference type="Proteomes" id="UP001556367">
    <property type="component" value="Unassembled WGS sequence"/>
</dbReference>
<dbReference type="InterPro" id="IPR011042">
    <property type="entry name" value="6-blade_b-propeller_TolB-like"/>
</dbReference>
<sequence>MLKKLVWIVPLVGFFVWRNERVLRHSFILPPFNKGFFAAGLYEEDCSPLGNPANAAFQSLKYCEDETFWDIRNKDNKLEQRHLLLSCDPNRKSWNTVMGPLRDPNPRGNLWLLTLDPYKDDAEKKAPVQVSLEGYPADHDFHPLGLEIYPSRGGKPSNLFVVNHARARTTIEQFVLDPSNPASAKYIRTLTSPHFTAPNAIALTSPTSFYVSNDHLMTRRLPYGLGHVLPVAETILALPLGWVAHVSLKANKTHPSAEPRLVHTVVAPSIPFANGVALSPDGSEVAIASTTLAQVIFYKRNAKNNKLERTDTVLMPFMPDNIAYDDSNTLIVTGHANTPRLLSLAANRTAAVSPSWVVSVQRRQVYEDEVKPEGAAPRLFAESQEYDMQAPVSASGRAPAMNSHVVETLFQSDGTGFSSASTGLRDASSGNLYITGLYAEEGAIVCRAKHLDTDLGEEENDDSIDVAEEPDA</sequence>
<dbReference type="InterPro" id="IPR051288">
    <property type="entry name" value="Serum_paraoxonase/arylesterase"/>
</dbReference>
<gene>
    <name evidence="1" type="ORF">HGRIS_003998</name>
</gene>
<name>A0ABR3JH86_9AGAR</name>
<comment type="caution">
    <text evidence="1">The sequence shown here is derived from an EMBL/GenBank/DDBJ whole genome shotgun (WGS) entry which is preliminary data.</text>
</comment>
<dbReference type="PANTHER" id="PTHR11799">
    <property type="entry name" value="PARAOXONASE"/>
    <property type="match status" value="1"/>
</dbReference>
<dbReference type="Gene3D" id="2.120.10.30">
    <property type="entry name" value="TolB, C-terminal domain"/>
    <property type="match status" value="1"/>
</dbReference>
<evidence type="ECO:0000313" key="1">
    <source>
        <dbReference type="EMBL" id="KAL0955081.1"/>
    </source>
</evidence>
<organism evidence="1 2">
    <name type="scientific">Hohenbuehelia grisea</name>
    <dbReference type="NCBI Taxonomy" id="104357"/>
    <lineage>
        <taxon>Eukaryota</taxon>
        <taxon>Fungi</taxon>
        <taxon>Dikarya</taxon>
        <taxon>Basidiomycota</taxon>
        <taxon>Agaricomycotina</taxon>
        <taxon>Agaricomycetes</taxon>
        <taxon>Agaricomycetidae</taxon>
        <taxon>Agaricales</taxon>
        <taxon>Pleurotineae</taxon>
        <taxon>Pleurotaceae</taxon>
        <taxon>Hohenbuehelia</taxon>
    </lineage>
</organism>
<keyword evidence="2" id="KW-1185">Reference proteome</keyword>
<protein>
    <recommendedName>
        <fullName evidence="3">Serum paraoxonase/arylesterase</fullName>
    </recommendedName>
</protein>
<evidence type="ECO:0000313" key="2">
    <source>
        <dbReference type="Proteomes" id="UP001556367"/>
    </source>
</evidence>
<accession>A0ABR3JH86</accession>
<dbReference type="PANTHER" id="PTHR11799:SF30">
    <property type="entry name" value="SERUM PARAOXONASE_ARYLESTERASE 2"/>
    <property type="match status" value="1"/>
</dbReference>